<proteinExistence type="evidence at transcript level"/>
<dbReference type="Gene3D" id="1.10.238.200">
    <property type="entry name" value="Cullin, PONY binding domain"/>
    <property type="match status" value="1"/>
</dbReference>
<sequence>MSASSQRRLIKEFRSITAASERTAKDVLKGNEWNLELSMDFYFSHQEQYPEATRPSIRAGSKPALEKIFSKFHDPEDRSVMSADGMAAFFKRIDVDPEGVAGLAISWKLNMQEMGFYQRKEFVNGFSALGVDTFKSIKVEVNKFQQLLSTPAEFKDFYRWAFGYVKGANKSRTVSKDIAIHVFKMIFDSEKYPLTVPFNEFLTTYEENFVNRDVWEQLLDFLSCHKPDLSDYDEESGAWPILFDEFVRDFTEKRAKQSSDD</sequence>
<feature type="domain" description="DCUN1" evidence="3">
    <location>
        <begin position="60"/>
        <end position="251"/>
    </location>
</feature>
<dbReference type="SUPFAM" id="SSF46934">
    <property type="entry name" value="UBA-like"/>
    <property type="match status" value="1"/>
</dbReference>
<dbReference type="GO" id="GO:0097602">
    <property type="term" value="F:cullin family protein binding"/>
    <property type="evidence" value="ECO:0007669"/>
    <property type="project" value="TreeGrafter"/>
</dbReference>
<comment type="function">
    <text evidence="2">Neddylation of cullins play an essential role in the regulation of SCF-type complexes activity.</text>
</comment>
<keyword evidence="1" id="KW-0833">Ubl conjugation pathway</keyword>
<dbReference type="EMBL" id="IACT01002818">
    <property type="protein sequence ID" value="LAC22077.1"/>
    <property type="molecule type" value="mRNA"/>
</dbReference>
<evidence type="ECO:0000259" key="3">
    <source>
        <dbReference type="PROSITE" id="PS51229"/>
    </source>
</evidence>
<dbReference type="PANTHER" id="PTHR12281">
    <property type="entry name" value="RP42 RELATED"/>
    <property type="match status" value="1"/>
</dbReference>
<dbReference type="GO" id="GO:0032182">
    <property type="term" value="F:ubiquitin-like protein binding"/>
    <property type="evidence" value="ECO:0007669"/>
    <property type="project" value="TreeGrafter"/>
</dbReference>
<dbReference type="InterPro" id="IPR005176">
    <property type="entry name" value="PONY_dom"/>
</dbReference>
<dbReference type="PANTHER" id="PTHR12281:SF31">
    <property type="entry name" value="DCN1-LIKE PROTEIN 3"/>
    <property type="match status" value="1"/>
</dbReference>
<dbReference type="Pfam" id="PF14555">
    <property type="entry name" value="UBA_4"/>
    <property type="match status" value="1"/>
</dbReference>
<evidence type="ECO:0000256" key="2">
    <source>
        <dbReference type="RuleBase" id="RU410713"/>
    </source>
</evidence>
<dbReference type="GO" id="GO:0031624">
    <property type="term" value="F:ubiquitin conjugating enzyme binding"/>
    <property type="evidence" value="ECO:0007669"/>
    <property type="project" value="TreeGrafter"/>
</dbReference>
<dbReference type="Gene3D" id="1.10.8.10">
    <property type="entry name" value="DNA helicase RuvA subunit, C-terminal domain"/>
    <property type="match status" value="1"/>
</dbReference>
<protein>
    <recommendedName>
        <fullName evidence="2">Defective in cullin neddylation protein</fullName>
    </recommendedName>
</protein>
<name>A0A6A7FU92_9CRUS</name>
<dbReference type="Pfam" id="PF03556">
    <property type="entry name" value="Cullin_binding"/>
    <property type="match status" value="1"/>
</dbReference>
<dbReference type="Gene3D" id="1.10.238.10">
    <property type="entry name" value="EF-hand"/>
    <property type="match status" value="1"/>
</dbReference>
<dbReference type="InterPro" id="IPR014764">
    <property type="entry name" value="DCN-prot"/>
</dbReference>
<dbReference type="InterPro" id="IPR042460">
    <property type="entry name" value="DCN1-like_PONY"/>
</dbReference>
<organism evidence="4">
    <name type="scientific">Hirondellea gigas</name>
    <dbReference type="NCBI Taxonomy" id="1518452"/>
    <lineage>
        <taxon>Eukaryota</taxon>
        <taxon>Metazoa</taxon>
        <taxon>Ecdysozoa</taxon>
        <taxon>Arthropoda</taxon>
        <taxon>Crustacea</taxon>
        <taxon>Multicrustacea</taxon>
        <taxon>Malacostraca</taxon>
        <taxon>Eumalacostraca</taxon>
        <taxon>Peracarida</taxon>
        <taxon>Amphipoda</taxon>
        <taxon>Amphilochidea</taxon>
        <taxon>Lysianassida</taxon>
        <taxon>Lysianassidira</taxon>
        <taxon>Lysianassoidea</taxon>
        <taxon>Lysianassidae</taxon>
        <taxon>Hirondellea</taxon>
    </lineage>
</organism>
<dbReference type="GO" id="GO:0000151">
    <property type="term" value="C:ubiquitin ligase complex"/>
    <property type="evidence" value="ECO:0007669"/>
    <property type="project" value="TreeGrafter"/>
</dbReference>
<evidence type="ECO:0000313" key="4">
    <source>
        <dbReference type="EMBL" id="LAC22077.1"/>
    </source>
</evidence>
<dbReference type="GO" id="GO:0045116">
    <property type="term" value="P:protein neddylation"/>
    <property type="evidence" value="ECO:0007669"/>
    <property type="project" value="TreeGrafter"/>
</dbReference>
<dbReference type="InterPro" id="IPR009060">
    <property type="entry name" value="UBA-like_sf"/>
</dbReference>
<reference evidence="4" key="1">
    <citation type="submission" date="2017-11" db="EMBL/GenBank/DDBJ databases">
        <title>The sensing device of the deep-sea amphipod.</title>
        <authorList>
            <person name="Kobayashi H."/>
            <person name="Nagahama T."/>
            <person name="Arai W."/>
            <person name="Sasagawa Y."/>
            <person name="Umeda M."/>
            <person name="Hayashi T."/>
            <person name="Nikaido I."/>
            <person name="Watanabe H."/>
            <person name="Oguri K."/>
            <person name="Kitazato H."/>
            <person name="Fujioka K."/>
            <person name="Kido Y."/>
            <person name="Takami H."/>
        </authorList>
    </citation>
    <scope>NUCLEOTIDE SEQUENCE</scope>
    <source>
        <tissue evidence="4">Whole body</tissue>
    </source>
</reference>
<evidence type="ECO:0000256" key="1">
    <source>
        <dbReference type="ARBA" id="ARBA00022786"/>
    </source>
</evidence>
<dbReference type="AlphaFoldDB" id="A0A6A7FU92"/>
<accession>A0A6A7FU92</accession>
<dbReference type="PROSITE" id="PS51229">
    <property type="entry name" value="DCUN1"/>
    <property type="match status" value="1"/>
</dbReference>